<organism evidence="2 3">
    <name type="scientific">Stachybotrys elegans</name>
    <dbReference type="NCBI Taxonomy" id="80388"/>
    <lineage>
        <taxon>Eukaryota</taxon>
        <taxon>Fungi</taxon>
        <taxon>Dikarya</taxon>
        <taxon>Ascomycota</taxon>
        <taxon>Pezizomycotina</taxon>
        <taxon>Sordariomycetes</taxon>
        <taxon>Hypocreomycetidae</taxon>
        <taxon>Hypocreales</taxon>
        <taxon>Stachybotryaceae</taxon>
        <taxon>Stachybotrys</taxon>
    </lineage>
</organism>
<feature type="signal peptide" evidence="1">
    <location>
        <begin position="1"/>
        <end position="17"/>
    </location>
</feature>
<evidence type="ECO:0008006" key="4">
    <source>
        <dbReference type="Google" id="ProtNLM"/>
    </source>
</evidence>
<accession>A0A8K0SG88</accession>
<proteinExistence type="predicted"/>
<dbReference type="EMBL" id="JAGPNK010000018">
    <property type="protein sequence ID" value="KAH7305453.1"/>
    <property type="molecule type" value="Genomic_DNA"/>
</dbReference>
<comment type="caution">
    <text evidence="2">The sequence shown here is derived from an EMBL/GenBank/DDBJ whole genome shotgun (WGS) entry which is preliminary data.</text>
</comment>
<keyword evidence="3" id="KW-1185">Reference proteome</keyword>
<reference evidence="2" key="1">
    <citation type="journal article" date="2021" name="Nat. Commun.">
        <title>Genetic determinants of endophytism in the Arabidopsis root mycobiome.</title>
        <authorList>
            <person name="Mesny F."/>
            <person name="Miyauchi S."/>
            <person name="Thiergart T."/>
            <person name="Pickel B."/>
            <person name="Atanasova L."/>
            <person name="Karlsson M."/>
            <person name="Huettel B."/>
            <person name="Barry K.W."/>
            <person name="Haridas S."/>
            <person name="Chen C."/>
            <person name="Bauer D."/>
            <person name="Andreopoulos W."/>
            <person name="Pangilinan J."/>
            <person name="LaButti K."/>
            <person name="Riley R."/>
            <person name="Lipzen A."/>
            <person name="Clum A."/>
            <person name="Drula E."/>
            <person name="Henrissat B."/>
            <person name="Kohler A."/>
            <person name="Grigoriev I.V."/>
            <person name="Martin F.M."/>
            <person name="Hacquard S."/>
        </authorList>
    </citation>
    <scope>NUCLEOTIDE SEQUENCE</scope>
    <source>
        <strain evidence="2">MPI-CAGE-CH-0235</strain>
    </source>
</reference>
<evidence type="ECO:0000256" key="1">
    <source>
        <dbReference type="SAM" id="SignalP"/>
    </source>
</evidence>
<protein>
    <recommendedName>
        <fullName evidence="4">Ecp2 effector protein domain-containing protein</fullName>
    </recommendedName>
</protein>
<dbReference type="Proteomes" id="UP000813444">
    <property type="component" value="Unassembled WGS sequence"/>
</dbReference>
<dbReference type="PANTHER" id="PTHR35605:SF1">
    <property type="entry name" value="ECP2 EFFECTOR PROTEIN DOMAIN-CONTAINING PROTEIN-RELATED"/>
    <property type="match status" value="1"/>
</dbReference>
<dbReference type="OrthoDB" id="3552888at2759"/>
<gene>
    <name evidence="2" type="ORF">B0I35DRAFT_413850</name>
</gene>
<keyword evidence="1" id="KW-0732">Signal</keyword>
<feature type="chain" id="PRO_5035454258" description="Ecp2 effector protein domain-containing protein" evidence="1">
    <location>
        <begin position="18"/>
        <end position="205"/>
    </location>
</feature>
<dbReference type="AlphaFoldDB" id="A0A8K0SG88"/>
<evidence type="ECO:0000313" key="2">
    <source>
        <dbReference type="EMBL" id="KAH7305453.1"/>
    </source>
</evidence>
<evidence type="ECO:0000313" key="3">
    <source>
        <dbReference type="Proteomes" id="UP000813444"/>
    </source>
</evidence>
<dbReference type="PANTHER" id="PTHR35605">
    <property type="entry name" value="ECP2 EFFECTOR PROTEIN DOMAIN-CONTAINING PROTEIN-RELATED"/>
    <property type="match status" value="1"/>
</dbReference>
<sequence>MTRAVALFLALATVAQAMPAEGLSASDALAGKTISDIDWAVQAFPGGEVLHMTGTVETVWAKLLAINPNYVADWGIEDPVNETENVTLEKRTDFTGSALICRKDVSSAHFARQGIAYLRRISGQPTNGAGPANCGRVSCSERTAIWWCNDTTSPKTLASFGSIADGAQWIVDRCSWVGDSGVYSYTAGQVFHSTNWNVIITTANC</sequence>
<name>A0A8K0SG88_9HYPO</name>